<dbReference type="STRING" id="1218508.JG29_08900"/>
<dbReference type="HOGENOM" id="CLU_058643_1_0_9"/>
<keyword evidence="5" id="KW-1185">Reference proteome</keyword>
<dbReference type="PANTHER" id="PTHR10204">
    <property type="entry name" value="NAD P H OXIDOREDUCTASE-RELATED"/>
    <property type="match status" value="1"/>
</dbReference>
<evidence type="ECO:0000256" key="2">
    <source>
        <dbReference type="ARBA" id="ARBA00023002"/>
    </source>
</evidence>
<proteinExistence type="inferred from homology"/>
<dbReference type="EMBL" id="JXBZ01000008">
    <property type="protein sequence ID" value="KJY48491.1"/>
    <property type="molecule type" value="Genomic_DNA"/>
</dbReference>
<sequence>MILLIYCHPYDQSFNHAELEVIKENLSAAHQEYQVIDLYAEQFNPVYSKEELKLYHQGQTTDPLVTKYLKLCQRAKTVIFITPFWWNDIPGMLKGFIDKVMKEGEDLSHTVTKTGVKGELTNVQHCYVLTTSTSPTWYIRFVLGNAIKKIFINKTLRQLGFRNVKWQNFGLISNSSEKRRKKYLTKLHFQRFRV</sequence>
<dbReference type="InterPro" id="IPR051545">
    <property type="entry name" value="NAD(P)H_dehydrogenase_qn"/>
</dbReference>
<name>A0A0F4KTH1_9LACO</name>
<dbReference type="Proteomes" id="UP000033695">
    <property type="component" value="Unassembled WGS sequence"/>
</dbReference>
<dbReference type="InterPro" id="IPR029039">
    <property type="entry name" value="Flavoprotein-like_sf"/>
</dbReference>
<evidence type="ECO:0000313" key="5">
    <source>
        <dbReference type="Proteomes" id="UP000033695"/>
    </source>
</evidence>
<protein>
    <recommendedName>
        <fullName evidence="3">Flavodoxin-like fold domain-containing protein</fullName>
    </recommendedName>
</protein>
<evidence type="ECO:0000256" key="1">
    <source>
        <dbReference type="ARBA" id="ARBA00006252"/>
    </source>
</evidence>
<dbReference type="RefSeq" id="WP_045922762.1">
    <property type="nucleotide sequence ID" value="NZ_JBHTHW010000008.1"/>
</dbReference>
<comment type="similarity">
    <text evidence="1">Belongs to the NAD(P)H dehydrogenase (quinone) family.</text>
</comment>
<dbReference type="InterPro" id="IPR003680">
    <property type="entry name" value="Flavodoxin_fold"/>
</dbReference>
<dbReference type="OrthoDB" id="9798454at2"/>
<dbReference type="Gene3D" id="3.40.50.360">
    <property type="match status" value="1"/>
</dbReference>
<comment type="caution">
    <text evidence="4">The sequence shown here is derived from an EMBL/GenBank/DDBJ whole genome shotgun (WGS) entry which is preliminary data.</text>
</comment>
<keyword evidence="2" id="KW-0560">Oxidoreductase</keyword>
<evidence type="ECO:0000313" key="4">
    <source>
        <dbReference type="EMBL" id="KJY48491.1"/>
    </source>
</evidence>
<reference evidence="4 5" key="1">
    <citation type="submission" date="2014-12" db="EMBL/GenBank/DDBJ databases">
        <title>Comparative genomics of the lactic acid bacteria isolated from the honey bee gut.</title>
        <authorList>
            <person name="Ellegaard K.M."/>
            <person name="Tamarit D."/>
            <person name="Javelind E."/>
            <person name="Olofsson T."/>
            <person name="Andersson S.G."/>
            <person name="Vasquez A."/>
        </authorList>
    </citation>
    <scope>NUCLEOTIDE SEQUENCE [LARGE SCALE GENOMIC DNA]</scope>
    <source>
        <strain evidence="4 5">Hon2</strain>
    </source>
</reference>
<organism evidence="4 5">
    <name type="scientific">Bombilactobacillus mellis</name>
    <dbReference type="NCBI Taxonomy" id="1218508"/>
    <lineage>
        <taxon>Bacteria</taxon>
        <taxon>Bacillati</taxon>
        <taxon>Bacillota</taxon>
        <taxon>Bacilli</taxon>
        <taxon>Lactobacillales</taxon>
        <taxon>Lactobacillaceae</taxon>
        <taxon>Bombilactobacillus</taxon>
    </lineage>
</organism>
<dbReference type="AlphaFoldDB" id="A0A0F4KTH1"/>
<feature type="domain" description="Flavodoxin-like fold" evidence="3">
    <location>
        <begin position="2"/>
        <end position="183"/>
    </location>
</feature>
<accession>A0A0F4KTH1</accession>
<dbReference type="Pfam" id="PF02525">
    <property type="entry name" value="Flavodoxin_2"/>
    <property type="match status" value="1"/>
</dbReference>
<dbReference type="PATRIC" id="fig|1218508.4.peg.868"/>
<dbReference type="SUPFAM" id="SSF52218">
    <property type="entry name" value="Flavoproteins"/>
    <property type="match status" value="1"/>
</dbReference>
<dbReference type="GO" id="GO:0003955">
    <property type="term" value="F:NAD(P)H dehydrogenase (quinone) activity"/>
    <property type="evidence" value="ECO:0007669"/>
    <property type="project" value="TreeGrafter"/>
</dbReference>
<evidence type="ECO:0000259" key="3">
    <source>
        <dbReference type="Pfam" id="PF02525"/>
    </source>
</evidence>
<gene>
    <name evidence="4" type="ORF">JG29_08900</name>
</gene>
<dbReference type="PANTHER" id="PTHR10204:SF34">
    <property type="entry name" value="NAD(P)H DEHYDROGENASE [QUINONE] 1 ISOFORM 1"/>
    <property type="match status" value="1"/>
</dbReference>
<dbReference type="GO" id="GO:0005829">
    <property type="term" value="C:cytosol"/>
    <property type="evidence" value="ECO:0007669"/>
    <property type="project" value="TreeGrafter"/>
</dbReference>